<feature type="chain" id="PRO_5025373409" evidence="2">
    <location>
        <begin position="28"/>
        <end position="775"/>
    </location>
</feature>
<evidence type="ECO:0000256" key="2">
    <source>
        <dbReference type="SAM" id="SignalP"/>
    </source>
</evidence>
<evidence type="ECO:0000259" key="4">
    <source>
        <dbReference type="Pfam" id="PF17678"/>
    </source>
</evidence>
<dbReference type="SUPFAM" id="SSF48208">
    <property type="entry name" value="Six-hairpin glycosidases"/>
    <property type="match status" value="1"/>
</dbReference>
<dbReference type="Pfam" id="PF07971">
    <property type="entry name" value="Glyco_hydro_92"/>
    <property type="match status" value="1"/>
</dbReference>
<dbReference type="GO" id="GO:0006516">
    <property type="term" value="P:glycoprotein catabolic process"/>
    <property type="evidence" value="ECO:0007669"/>
    <property type="project" value="TreeGrafter"/>
</dbReference>
<dbReference type="RefSeq" id="WP_163962622.1">
    <property type="nucleotide sequence ID" value="NZ_JAAGNX010000001.1"/>
</dbReference>
<dbReference type="Gene3D" id="1.20.1610.10">
    <property type="entry name" value="alpha-1,2-mannosidases domains"/>
    <property type="match status" value="1"/>
</dbReference>
<dbReference type="InterPro" id="IPR008928">
    <property type="entry name" value="6-hairpin_glycosidase_sf"/>
</dbReference>
<dbReference type="Gene3D" id="2.70.98.10">
    <property type="match status" value="1"/>
</dbReference>
<dbReference type="InterPro" id="IPR050883">
    <property type="entry name" value="PNGase"/>
</dbReference>
<sequence>MPLRSLKRINFCLGILPVVIGAQLSQASNGVDHANLFIGTGYHGHTFPAATLPYGAVAPGPDCSVMGWHAASGYHYDKPTIMGFSQTHLSGTGLIELGDFMLMPTVGQIQLEPGKEEQPETGYRSRFSHDDETANPGYYQVRLTDYDINVELTATTRVALHRYTYPEGKQRQVVMDMEHHIGVPNSVKHAYLRVHDPYTVTGYRITDTWWAKSRFIYFCLKFSEPMTGHNIHDRIRKLDYPNIPEQASSKMVAVFQFAENSDKPLLAKISVSPVSMRNARENLETELPHWDFEKIRQAAGEEWAAELGKIEASGPDRELEIFYSALYHTMIHPDISEDVNGEYRGIDKEIHKAEGYTNHTVFSLWDTFRAVHPLFTIIQQERTKDFIASMLAHQSQSAFNMLPSWSMHHNENFCMIGYHAVPVIVDAWHKGLVDAPDEVVLKAVLETTTQPGAPRLKFRNYPQWYGQQHYLRLGYFPDELTPAGTSITLEHAYDDWTVSLMAETMGNVKVAKEYQSRGQNYRNVWDSKTGFFRGKLENGNFFEPFSPRAYHREDHNDREFTEGNAWQYLFFVPHDVYGLIDLIGGPEEFSRKLDTLFTLPPNDDGTAVGDVSGLIGDYAHGNEPCHHVAYLYNYVGQPWKAQERIHDIANRFYHPTPEGLIGNEDAGQMSAWYVMSAMGFYPVNPCGGIYVIGSPLLPGFTINLENGKQFEITANGLSEQNIYIQSVRLNGNPLKNVWITHDSIMNGGSLEFEMGPEPSNWGAGSDLVPFASGKI</sequence>
<dbReference type="PANTHER" id="PTHR12143:SF39">
    <property type="entry name" value="SECRETED PROTEIN"/>
    <property type="match status" value="1"/>
</dbReference>
<proteinExistence type="predicted"/>
<organism evidence="5 6">
    <name type="scientific">Oceanipulchritudo coccoides</name>
    <dbReference type="NCBI Taxonomy" id="2706888"/>
    <lineage>
        <taxon>Bacteria</taxon>
        <taxon>Pseudomonadati</taxon>
        <taxon>Verrucomicrobiota</taxon>
        <taxon>Opitutia</taxon>
        <taxon>Puniceicoccales</taxon>
        <taxon>Oceanipulchritudinaceae</taxon>
        <taxon>Oceanipulchritudo</taxon>
    </lineage>
</organism>
<dbReference type="NCBIfam" id="TIGR01180">
    <property type="entry name" value="aman2_put"/>
    <property type="match status" value="1"/>
</dbReference>
<keyword evidence="2" id="KW-0732">Signal</keyword>
<dbReference type="Gene3D" id="1.20.1050.60">
    <property type="entry name" value="alpha-1,2-mannosidase"/>
    <property type="match status" value="1"/>
</dbReference>
<evidence type="ECO:0000313" key="6">
    <source>
        <dbReference type="Proteomes" id="UP000478417"/>
    </source>
</evidence>
<evidence type="ECO:0000256" key="1">
    <source>
        <dbReference type="SAM" id="MobiDB-lite"/>
    </source>
</evidence>
<dbReference type="GO" id="GO:0005975">
    <property type="term" value="P:carbohydrate metabolic process"/>
    <property type="evidence" value="ECO:0007669"/>
    <property type="project" value="InterPro"/>
</dbReference>
<accession>A0A6B2M0L1</accession>
<reference evidence="5 6" key="1">
    <citation type="submission" date="2020-02" db="EMBL/GenBank/DDBJ databases">
        <title>Albibacoteraceae fam. nov., the first described family within the subdivision 4 Verrucomicrobia.</title>
        <authorList>
            <person name="Xi F."/>
        </authorList>
    </citation>
    <scope>NUCLEOTIDE SEQUENCE [LARGE SCALE GENOMIC DNA]</scope>
    <source>
        <strain evidence="5 6">CK1056</strain>
    </source>
</reference>
<dbReference type="AlphaFoldDB" id="A0A6B2M0L1"/>
<dbReference type="PANTHER" id="PTHR12143">
    <property type="entry name" value="PEPTIDE N-GLYCANASE PNGASE -RELATED"/>
    <property type="match status" value="1"/>
</dbReference>
<dbReference type="GO" id="GO:0000224">
    <property type="term" value="F:peptide-N4-(N-acetyl-beta-glucosaminyl)asparagine amidase activity"/>
    <property type="evidence" value="ECO:0007669"/>
    <property type="project" value="TreeGrafter"/>
</dbReference>
<feature type="domain" description="Glycosyl hydrolase family 92 N-terminal" evidence="4">
    <location>
        <begin position="35"/>
        <end position="272"/>
    </location>
</feature>
<gene>
    <name evidence="5" type="ORF">G0Q06_03810</name>
</gene>
<dbReference type="InterPro" id="IPR014718">
    <property type="entry name" value="GH-type_carb-bd"/>
</dbReference>
<keyword evidence="5" id="KW-0378">Hydrolase</keyword>
<keyword evidence="6" id="KW-1185">Reference proteome</keyword>
<dbReference type="Pfam" id="PF17678">
    <property type="entry name" value="Glyco_hydro_92N"/>
    <property type="match status" value="1"/>
</dbReference>
<feature type="domain" description="Glycosyl hydrolase family 92" evidence="3">
    <location>
        <begin position="278"/>
        <end position="756"/>
    </location>
</feature>
<dbReference type="FunFam" id="3.30.2080.10:FF:000001">
    <property type="entry name" value="Alpha-1,2-mannosidase subfamily"/>
    <property type="match status" value="1"/>
</dbReference>
<evidence type="ECO:0000313" key="5">
    <source>
        <dbReference type="EMBL" id="NDV61567.1"/>
    </source>
</evidence>
<comment type="caution">
    <text evidence="5">The sequence shown here is derived from an EMBL/GenBank/DDBJ whole genome shotgun (WGS) entry which is preliminary data.</text>
</comment>
<feature type="region of interest" description="Disordered" evidence="1">
    <location>
        <begin position="113"/>
        <end position="133"/>
    </location>
</feature>
<dbReference type="Proteomes" id="UP000478417">
    <property type="component" value="Unassembled WGS sequence"/>
</dbReference>
<dbReference type="EMBL" id="JAAGNX010000001">
    <property type="protein sequence ID" value="NDV61567.1"/>
    <property type="molecule type" value="Genomic_DNA"/>
</dbReference>
<dbReference type="InterPro" id="IPR005887">
    <property type="entry name" value="GH92_a_mannosidase_put"/>
</dbReference>
<name>A0A6B2M0L1_9BACT</name>
<dbReference type="InterPro" id="IPR012939">
    <property type="entry name" value="Glyco_hydro_92"/>
</dbReference>
<protein>
    <submittedName>
        <fullName evidence="5">Glycoside hydrolase family 92 protein</fullName>
    </submittedName>
</protein>
<evidence type="ECO:0000259" key="3">
    <source>
        <dbReference type="Pfam" id="PF07971"/>
    </source>
</evidence>
<dbReference type="Gene3D" id="3.30.2080.10">
    <property type="entry name" value="GH92 mannosidase domain"/>
    <property type="match status" value="1"/>
</dbReference>
<dbReference type="GO" id="GO:0030246">
    <property type="term" value="F:carbohydrate binding"/>
    <property type="evidence" value="ECO:0007669"/>
    <property type="project" value="InterPro"/>
</dbReference>
<dbReference type="GO" id="GO:0005829">
    <property type="term" value="C:cytosol"/>
    <property type="evidence" value="ECO:0007669"/>
    <property type="project" value="TreeGrafter"/>
</dbReference>
<dbReference type="InterPro" id="IPR041371">
    <property type="entry name" value="GH92_N"/>
</dbReference>
<feature type="signal peptide" evidence="2">
    <location>
        <begin position="1"/>
        <end position="27"/>
    </location>
</feature>